<dbReference type="EMBL" id="FORO01000011">
    <property type="protein sequence ID" value="SFJ00733.1"/>
    <property type="molecule type" value="Genomic_DNA"/>
</dbReference>
<evidence type="ECO:0000313" key="2">
    <source>
        <dbReference type="Proteomes" id="UP000182829"/>
    </source>
</evidence>
<dbReference type="OrthoDB" id="200049at2157"/>
<dbReference type="RefSeq" id="WP_005579657.1">
    <property type="nucleotide sequence ID" value="NZ_FORO01000011.1"/>
</dbReference>
<dbReference type="GeneID" id="14208377"/>
<gene>
    <name evidence="1" type="ORF">SAMN05443661_11139</name>
</gene>
<dbReference type="Proteomes" id="UP000182829">
    <property type="component" value="Unassembled WGS sequence"/>
</dbReference>
<organism evidence="1 2">
    <name type="scientific">Natronobacterium gregoryi</name>
    <dbReference type="NCBI Taxonomy" id="44930"/>
    <lineage>
        <taxon>Archaea</taxon>
        <taxon>Methanobacteriati</taxon>
        <taxon>Methanobacteriota</taxon>
        <taxon>Stenosarchaea group</taxon>
        <taxon>Halobacteria</taxon>
        <taxon>Halobacteriales</taxon>
        <taxon>Natrialbaceae</taxon>
        <taxon>Natronobacterium</taxon>
    </lineage>
</organism>
<dbReference type="AlphaFoldDB" id="A0A1I3MUP0"/>
<sequence length="262" mass="29078">MPSDRGLASERALARTYHSRSYTDAYEAVEDYRRVTQYASDHPRKGSGAVSTALELPRSRIRPWLDDSKPNPVRAIETARNYGWLECTYDSPAFDPLNTLVASVFSGGSITADHYQPSFPLDDQDNRVVDALELTDVEYEIIEDRDGRADEVRPTDDGTVLGRVLTVLGAPTGPKAAQPLSLPSYLEDAPADVRKQFVDVYLEHRAVEYRGKDTLCIQEQRNREYLAGLAALLDDVADGGVALRERHIIITAAASRRLDAVN</sequence>
<name>A0A1I3MUP0_9EURY</name>
<evidence type="ECO:0000313" key="1">
    <source>
        <dbReference type="EMBL" id="SFJ00733.1"/>
    </source>
</evidence>
<dbReference type="OMA" id="YGWLECT"/>
<reference evidence="1 2" key="1">
    <citation type="submission" date="2016-10" db="EMBL/GenBank/DDBJ databases">
        <authorList>
            <person name="de Groot N.N."/>
        </authorList>
    </citation>
    <scope>NUCLEOTIDE SEQUENCE [LARGE SCALE GENOMIC DNA]</scope>
    <source>
        <strain evidence="1 2">SP2</strain>
    </source>
</reference>
<accession>A0A1I3MUP0</accession>
<protein>
    <submittedName>
        <fullName evidence="1">Uncharacterized protein</fullName>
    </submittedName>
</protein>
<proteinExistence type="predicted"/>